<dbReference type="EMBL" id="KV907494">
    <property type="protein sequence ID" value="OOF99434.1"/>
    <property type="molecule type" value="Genomic_DNA"/>
</dbReference>
<name>A0A1R3RY49_ASPC5</name>
<dbReference type="STRING" id="602072.A0A1R3RY49"/>
<evidence type="ECO:0000256" key="1">
    <source>
        <dbReference type="SAM" id="MobiDB-lite"/>
    </source>
</evidence>
<protein>
    <recommendedName>
        <fullName evidence="2">Stc1 domain-containing protein</fullName>
    </recommendedName>
</protein>
<dbReference type="InterPro" id="IPR024630">
    <property type="entry name" value="Stc1"/>
</dbReference>
<sequence>MSSRKLGPGFPNAYAGGYSQSIKRQIDSVVLPDKIKCGTCKKFRFIQAFSHRQLDALRNAIVVKGARASTSGHARCLTCTRGSLAELKCSTCDRVKSVDEFAKNQRQARDSARCLNCVQSHSETEPLVDESKLITDGDSTTASAAPSQIGGSSVAGSTKRIQASESHYGSSSNGGGDDDDDDDDDDDNDDDDQSIGGGVFVEKEITDENSSRHGKEREFTGYDPQGNPHRMSIRTEAADPAEEAGSIHSGWAAWGVKSRDASDVARVTRKKEPKFAKIRGYRFEKGEGPSMSIPEPTGQTIPSDDEEEEEDNDLDSFL</sequence>
<gene>
    <name evidence="3" type="ORF">ASPCADRAFT_126351</name>
</gene>
<accession>A0A1R3RY49</accession>
<feature type="compositionally biased region" description="Polar residues" evidence="1">
    <location>
        <begin position="137"/>
        <end position="171"/>
    </location>
</feature>
<dbReference type="Proteomes" id="UP000188318">
    <property type="component" value="Unassembled WGS sequence"/>
</dbReference>
<feature type="compositionally biased region" description="Acidic residues" evidence="1">
    <location>
        <begin position="303"/>
        <end position="318"/>
    </location>
</feature>
<feature type="compositionally biased region" description="Basic and acidic residues" evidence="1">
    <location>
        <begin position="201"/>
        <end position="220"/>
    </location>
</feature>
<reference evidence="4" key="1">
    <citation type="journal article" date="2017" name="Genome Biol.">
        <title>Comparative genomics reveals high biological diversity and specific adaptations in the industrially and medically important fungal genus Aspergillus.</title>
        <authorList>
            <person name="de Vries R.P."/>
            <person name="Riley R."/>
            <person name="Wiebenga A."/>
            <person name="Aguilar-Osorio G."/>
            <person name="Amillis S."/>
            <person name="Uchima C.A."/>
            <person name="Anderluh G."/>
            <person name="Asadollahi M."/>
            <person name="Askin M."/>
            <person name="Barry K."/>
            <person name="Battaglia E."/>
            <person name="Bayram O."/>
            <person name="Benocci T."/>
            <person name="Braus-Stromeyer S.A."/>
            <person name="Caldana C."/>
            <person name="Canovas D."/>
            <person name="Cerqueira G.C."/>
            <person name="Chen F."/>
            <person name="Chen W."/>
            <person name="Choi C."/>
            <person name="Clum A."/>
            <person name="Dos Santos R.A."/>
            <person name="Damasio A.R."/>
            <person name="Diallinas G."/>
            <person name="Emri T."/>
            <person name="Fekete E."/>
            <person name="Flipphi M."/>
            <person name="Freyberg S."/>
            <person name="Gallo A."/>
            <person name="Gournas C."/>
            <person name="Habgood R."/>
            <person name="Hainaut M."/>
            <person name="Harispe M.L."/>
            <person name="Henrissat B."/>
            <person name="Hilden K.S."/>
            <person name="Hope R."/>
            <person name="Hossain A."/>
            <person name="Karabika E."/>
            <person name="Karaffa L."/>
            <person name="Karanyi Z."/>
            <person name="Krasevec N."/>
            <person name="Kuo A."/>
            <person name="Kusch H."/>
            <person name="LaButti K."/>
            <person name="Lagendijk E.L."/>
            <person name="Lapidus A."/>
            <person name="Levasseur A."/>
            <person name="Lindquist E."/>
            <person name="Lipzen A."/>
            <person name="Logrieco A.F."/>
            <person name="MacCabe A."/>
            <person name="Maekelae M.R."/>
            <person name="Malavazi I."/>
            <person name="Melin P."/>
            <person name="Meyer V."/>
            <person name="Mielnichuk N."/>
            <person name="Miskei M."/>
            <person name="Molnar A.P."/>
            <person name="Mule G."/>
            <person name="Ngan C.Y."/>
            <person name="Orejas M."/>
            <person name="Orosz E."/>
            <person name="Ouedraogo J.P."/>
            <person name="Overkamp K.M."/>
            <person name="Park H.-S."/>
            <person name="Perrone G."/>
            <person name="Piumi F."/>
            <person name="Punt P.J."/>
            <person name="Ram A.F."/>
            <person name="Ramon A."/>
            <person name="Rauscher S."/>
            <person name="Record E."/>
            <person name="Riano-Pachon D.M."/>
            <person name="Robert V."/>
            <person name="Roehrig J."/>
            <person name="Ruller R."/>
            <person name="Salamov A."/>
            <person name="Salih N.S."/>
            <person name="Samson R.A."/>
            <person name="Sandor E."/>
            <person name="Sanguinetti M."/>
            <person name="Schuetze T."/>
            <person name="Sepcic K."/>
            <person name="Shelest E."/>
            <person name="Sherlock G."/>
            <person name="Sophianopoulou V."/>
            <person name="Squina F.M."/>
            <person name="Sun H."/>
            <person name="Susca A."/>
            <person name="Todd R.B."/>
            <person name="Tsang A."/>
            <person name="Unkles S.E."/>
            <person name="van de Wiele N."/>
            <person name="van Rossen-Uffink D."/>
            <person name="Oliveira J.V."/>
            <person name="Vesth T.C."/>
            <person name="Visser J."/>
            <person name="Yu J.-H."/>
            <person name="Zhou M."/>
            <person name="Andersen M.R."/>
            <person name="Archer D.B."/>
            <person name="Baker S.E."/>
            <person name="Benoit I."/>
            <person name="Brakhage A.A."/>
            <person name="Braus G.H."/>
            <person name="Fischer R."/>
            <person name="Frisvad J.C."/>
            <person name="Goldman G.H."/>
            <person name="Houbraken J."/>
            <person name="Oakley B."/>
            <person name="Pocsi I."/>
            <person name="Scazzocchio C."/>
            <person name="Seiboth B."/>
            <person name="vanKuyk P.A."/>
            <person name="Wortman J."/>
            <person name="Dyer P.S."/>
            <person name="Grigoriev I.V."/>
        </authorList>
    </citation>
    <scope>NUCLEOTIDE SEQUENCE [LARGE SCALE GENOMIC DNA]</scope>
    <source>
        <strain evidence="4">ITEM 5010</strain>
    </source>
</reference>
<dbReference type="AlphaFoldDB" id="A0A1R3RY49"/>
<keyword evidence="4" id="KW-1185">Reference proteome</keyword>
<organism evidence="3 4">
    <name type="scientific">Aspergillus carbonarius (strain ITEM 5010)</name>
    <dbReference type="NCBI Taxonomy" id="602072"/>
    <lineage>
        <taxon>Eukaryota</taxon>
        <taxon>Fungi</taxon>
        <taxon>Dikarya</taxon>
        <taxon>Ascomycota</taxon>
        <taxon>Pezizomycotina</taxon>
        <taxon>Eurotiomycetes</taxon>
        <taxon>Eurotiomycetidae</taxon>
        <taxon>Eurotiales</taxon>
        <taxon>Aspergillaceae</taxon>
        <taxon>Aspergillus</taxon>
        <taxon>Aspergillus subgen. Circumdati</taxon>
    </lineage>
</organism>
<feature type="domain" description="Stc1" evidence="2">
    <location>
        <begin position="36"/>
        <end position="119"/>
    </location>
</feature>
<evidence type="ECO:0000313" key="3">
    <source>
        <dbReference type="EMBL" id="OOF99434.1"/>
    </source>
</evidence>
<evidence type="ECO:0000259" key="2">
    <source>
        <dbReference type="Pfam" id="PF12898"/>
    </source>
</evidence>
<feature type="region of interest" description="Disordered" evidence="1">
    <location>
        <begin position="137"/>
        <end position="231"/>
    </location>
</feature>
<feature type="region of interest" description="Disordered" evidence="1">
    <location>
        <begin position="280"/>
        <end position="318"/>
    </location>
</feature>
<evidence type="ECO:0000313" key="4">
    <source>
        <dbReference type="Proteomes" id="UP000188318"/>
    </source>
</evidence>
<dbReference type="OMA" id="ARCMNCV"/>
<dbReference type="OrthoDB" id="3514033at2759"/>
<feature type="compositionally biased region" description="Acidic residues" evidence="1">
    <location>
        <begin position="176"/>
        <end position="193"/>
    </location>
</feature>
<proteinExistence type="predicted"/>
<dbReference type="Pfam" id="PF12898">
    <property type="entry name" value="Stc1"/>
    <property type="match status" value="1"/>
</dbReference>
<dbReference type="VEuPathDB" id="FungiDB:ASPCADRAFT_126351"/>